<keyword evidence="2" id="KW-1185">Reference proteome</keyword>
<dbReference type="STRING" id="553973.CLOHYLEM_04863"/>
<proteinExistence type="predicted"/>
<evidence type="ECO:0000313" key="2">
    <source>
        <dbReference type="Proteomes" id="UP000004893"/>
    </source>
</evidence>
<dbReference type="HOGENOM" id="CLU_3097358_0_0_9"/>
<dbReference type="AlphaFoldDB" id="C0BYH4"/>
<sequence>MSQEKTGRYSLSFLVTLYVPVSVKKVDLKENKCYITYRTIGIYKMNLCIEQ</sequence>
<organism evidence="1 2">
    <name type="scientific">[Clostridium] hylemonae DSM 15053</name>
    <dbReference type="NCBI Taxonomy" id="553973"/>
    <lineage>
        <taxon>Bacteria</taxon>
        <taxon>Bacillati</taxon>
        <taxon>Bacillota</taxon>
        <taxon>Clostridia</taxon>
        <taxon>Lachnospirales</taxon>
        <taxon>Lachnospiraceae</taxon>
    </lineage>
</organism>
<gene>
    <name evidence="1" type="ORF">CLOHYLEM_04863</name>
</gene>
<reference evidence="1" key="1">
    <citation type="submission" date="2009-02" db="EMBL/GenBank/DDBJ databases">
        <authorList>
            <person name="Fulton L."/>
            <person name="Clifton S."/>
            <person name="Fulton B."/>
            <person name="Xu J."/>
            <person name="Minx P."/>
            <person name="Pepin K.H."/>
            <person name="Johnson M."/>
            <person name="Bhonagiri V."/>
            <person name="Nash W.E."/>
            <person name="Mardis E.R."/>
            <person name="Wilson R.K."/>
        </authorList>
    </citation>
    <scope>NUCLEOTIDE SEQUENCE [LARGE SCALE GENOMIC DNA]</scope>
    <source>
        <strain evidence="1">DSM 15053</strain>
    </source>
</reference>
<dbReference type="EMBL" id="ABYI02000018">
    <property type="protein sequence ID" value="EEG74902.1"/>
    <property type="molecule type" value="Genomic_DNA"/>
</dbReference>
<protein>
    <submittedName>
        <fullName evidence="1">Uncharacterized protein</fullName>
    </submittedName>
</protein>
<evidence type="ECO:0000313" key="1">
    <source>
        <dbReference type="EMBL" id="EEG74902.1"/>
    </source>
</evidence>
<name>C0BYH4_9FIRM</name>
<accession>C0BYH4</accession>
<dbReference type="Proteomes" id="UP000004893">
    <property type="component" value="Unassembled WGS sequence"/>
</dbReference>
<reference evidence="1" key="2">
    <citation type="submission" date="2013-06" db="EMBL/GenBank/DDBJ databases">
        <title>Draft genome sequence of Clostridium hylemonae (DSM 15053).</title>
        <authorList>
            <person name="Sudarsanam P."/>
            <person name="Ley R."/>
            <person name="Guruge J."/>
            <person name="Turnbaugh P.J."/>
            <person name="Mahowald M."/>
            <person name="Liep D."/>
            <person name="Gordon J."/>
        </authorList>
    </citation>
    <scope>NUCLEOTIDE SEQUENCE</scope>
    <source>
        <strain evidence="1">DSM 15053</strain>
    </source>
</reference>
<comment type="caution">
    <text evidence="1">The sequence shown here is derived from an EMBL/GenBank/DDBJ whole genome shotgun (WGS) entry which is preliminary data.</text>
</comment>